<evidence type="ECO:0000313" key="1">
    <source>
        <dbReference type="EMBL" id="SDP95967.1"/>
    </source>
</evidence>
<reference evidence="2" key="1">
    <citation type="submission" date="2016-10" db="EMBL/GenBank/DDBJ databases">
        <authorList>
            <person name="Varghese N."/>
            <person name="Submissions S."/>
        </authorList>
    </citation>
    <scope>NUCLEOTIDE SEQUENCE [LARGE SCALE GENOMIC DNA]</scope>
    <source>
        <strain evidence="2">CGMCC 4.6609</strain>
    </source>
</reference>
<accession>A0A1H0WZ53</accession>
<organism evidence="1 2">
    <name type="scientific">Lentzea jiangxiensis</name>
    <dbReference type="NCBI Taxonomy" id="641025"/>
    <lineage>
        <taxon>Bacteria</taxon>
        <taxon>Bacillati</taxon>
        <taxon>Actinomycetota</taxon>
        <taxon>Actinomycetes</taxon>
        <taxon>Pseudonocardiales</taxon>
        <taxon>Pseudonocardiaceae</taxon>
        <taxon>Lentzea</taxon>
    </lineage>
</organism>
<protein>
    <submittedName>
        <fullName evidence="1">Uncharacterized protein</fullName>
    </submittedName>
</protein>
<dbReference type="Proteomes" id="UP000199691">
    <property type="component" value="Unassembled WGS sequence"/>
</dbReference>
<sequence>MELWLVTVDEWWQTFLTLPQAHEQHYNQHRTHRSLAVAT</sequence>
<evidence type="ECO:0000313" key="2">
    <source>
        <dbReference type="Proteomes" id="UP000199691"/>
    </source>
</evidence>
<dbReference type="AlphaFoldDB" id="A0A1H0WZ53"/>
<name>A0A1H0WZ53_9PSEU</name>
<keyword evidence="2" id="KW-1185">Reference proteome</keyword>
<dbReference type="STRING" id="641025.SAMN05421507_12658"/>
<gene>
    <name evidence="1" type="ORF">SAMN05421507_12658</name>
</gene>
<dbReference type="EMBL" id="FNIX01000026">
    <property type="protein sequence ID" value="SDP95967.1"/>
    <property type="molecule type" value="Genomic_DNA"/>
</dbReference>
<proteinExistence type="predicted"/>